<evidence type="ECO:0000256" key="2">
    <source>
        <dbReference type="SAM" id="MobiDB-lite"/>
    </source>
</evidence>
<comment type="caution">
    <text evidence="3">The sequence shown here is derived from an EMBL/GenBank/DDBJ whole genome shotgun (WGS) entry which is preliminary data.</text>
</comment>
<feature type="compositionally biased region" description="Low complexity" evidence="2">
    <location>
        <begin position="137"/>
        <end position="194"/>
    </location>
</feature>
<name>A0AAW6PJV5_PSEPU</name>
<proteinExistence type="predicted"/>
<dbReference type="AlphaFoldDB" id="A0AAW6PJV5"/>
<evidence type="ECO:0000313" key="3">
    <source>
        <dbReference type="EMBL" id="MDF3870664.1"/>
    </source>
</evidence>
<organism evidence="3 4">
    <name type="scientific">Pseudomonas putida</name>
    <name type="common">Arthrobacter siderocapsulatus</name>
    <dbReference type="NCBI Taxonomy" id="303"/>
    <lineage>
        <taxon>Bacteria</taxon>
        <taxon>Pseudomonadati</taxon>
        <taxon>Pseudomonadota</taxon>
        <taxon>Gammaproteobacteria</taxon>
        <taxon>Pseudomonadales</taxon>
        <taxon>Pseudomonadaceae</taxon>
        <taxon>Pseudomonas</taxon>
    </lineage>
</organism>
<gene>
    <name evidence="3" type="ORF">P3W50_09285</name>
</gene>
<evidence type="ECO:0000313" key="4">
    <source>
        <dbReference type="Proteomes" id="UP001217741"/>
    </source>
</evidence>
<sequence>MSAKKKPVSTPLHLLQQLSGSLLEHLEDACSQALADAEKLLAKLEKQRGKAQEKLHNGRLKLQDAAKAGKAKAQSKAQKAVGELEGLLDALKERQTQTRSYIQQLKRDAQDSLKLAQGVGKVREAAAKALDQRAVKTTKPAAAKPAARTTAAKPAAKPAAKATAAAKPAAKPAAKTAAAAKPAAKPAAKATAAA</sequence>
<feature type="region of interest" description="Disordered" evidence="2">
    <location>
        <begin position="131"/>
        <end position="194"/>
    </location>
</feature>
<dbReference type="Proteomes" id="UP001217741">
    <property type="component" value="Unassembled WGS sequence"/>
</dbReference>
<accession>A0AAW6PJV5</accession>
<reference evidence="3" key="1">
    <citation type="submission" date="2023-03" db="EMBL/GenBank/DDBJ databases">
        <title>Draft assemblies of triclosan tolerant bacteria isolated from returned activated sludge.</title>
        <authorList>
            <person name="Van Hamelsveld S."/>
        </authorList>
    </citation>
    <scope>NUCLEOTIDE SEQUENCE</scope>
    <source>
        <strain evidence="3">GW210012_S60</strain>
    </source>
</reference>
<evidence type="ECO:0000256" key="1">
    <source>
        <dbReference type="SAM" id="Coils"/>
    </source>
</evidence>
<protein>
    <submittedName>
        <fullName evidence="3">AlgP family protein</fullName>
    </submittedName>
</protein>
<dbReference type="NCBIfam" id="NF038178">
    <property type="entry name" value="AlgP_Nterm"/>
    <property type="match status" value="1"/>
</dbReference>
<dbReference type="RefSeq" id="WP_276235203.1">
    <property type="nucleotide sequence ID" value="NZ_JARJLO010000133.1"/>
</dbReference>
<keyword evidence="1" id="KW-0175">Coiled coil</keyword>
<dbReference type="EMBL" id="JARJLO010000133">
    <property type="protein sequence ID" value="MDF3870664.1"/>
    <property type="molecule type" value="Genomic_DNA"/>
</dbReference>
<dbReference type="InterPro" id="IPR047725">
    <property type="entry name" value="AlgP_N"/>
</dbReference>
<feature type="coiled-coil region" evidence="1">
    <location>
        <begin position="23"/>
        <end position="94"/>
    </location>
</feature>
<feature type="non-terminal residue" evidence="3">
    <location>
        <position position="194"/>
    </location>
</feature>